<name>A0AAD9LSI1_9STRA</name>
<organism evidence="2 3">
    <name type="scientific">Phytophthora citrophthora</name>
    <dbReference type="NCBI Taxonomy" id="4793"/>
    <lineage>
        <taxon>Eukaryota</taxon>
        <taxon>Sar</taxon>
        <taxon>Stramenopiles</taxon>
        <taxon>Oomycota</taxon>
        <taxon>Peronosporomycetes</taxon>
        <taxon>Peronosporales</taxon>
        <taxon>Peronosporaceae</taxon>
        <taxon>Phytophthora</taxon>
    </lineage>
</organism>
<sequence length="208" mass="22780">MNTLGLDYGSSSSSDDEIAPASQTQSFVDATPAPSATEPPVIGDVNTSNEASAKPEEIALESSDPVDSFVTTESMDDGDEEAMLLRAGIPPAVAPLMDDSETQQRIERFLRVQNERGQDFQTTLQDKKEVRNPYILEKVVEYFGIDELQSNFSPDVFNPRGLPLHEYADALALEQKKRADARAQRQLQRGGDSRQLQFVSGNSLNNAG</sequence>
<evidence type="ECO:0000313" key="3">
    <source>
        <dbReference type="Proteomes" id="UP001259832"/>
    </source>
</evidence>
<proteinExistence type="predicted"/>
<dbReference type="InterPro" id="IPR012479">
    <property type="entry name" value="SAP30BP"/>
</dbReference>
<evidence type="ECO:0000256" key="1">
    <source>
        <dbReference type="SAM" id="MobiDB-lite"/>
    </source>
</evidence>
<feature type="region of interest" description="Disordered" evidence="1">
    <location>
        <begin position="1"/>
        <end position="68"/>
    </location>
</feature>
<dbReference type="PANTHER" id="PTHR13464">
    <property type="entry name" value="TRANSCRIPTIONAL REGULATOR PROTEIN HCNGP"/>
    <property type="match status" value="1"/>
</dbReference>
<reference evidence="2" key="1">
    <citation type="submission" date="2023-08" db="EMBL/GenBank/DDBJ databases">
        <title>Reference Genome Resource for the Citrus Pathogen Phytophthora citrophthora.</title>
        <authorList>
            <person name="Moller H."/>
            <person name="Coetzee B."/>
            <person name="Rose L.J."/>
            <person name="Van Niekerk J.M."/>
        </authorList>
    </citation>
    <scope>NUCLEOTIDE SEQUENCE</scope>
    <source>
        <strain evidence="2">STE-U-9442</strain>
    </source>
</reference>
<feature type="compositionally biased region" description="Polar residues" evidence="1">
    <location>
        <begin position="194"/>
        <end position="208"/>
    </location>
</feature>
<dbReference type="AlphaFoldDB" id="A0AAD9LSI1"/>
<protein>
    <submittedName>
        <fullName evidence="2">SAP30-binding protein</fullName>
    </submittedName>
</protein>
<evidence type="ECO:0000313" key="2">
    <source>
        <dbReference type="EMBL" id="KAK1945129.1"/>
    </source>
</evidence>
<gene>
    <name evidence="2" type="ORF">P3T76_003662</name>
</gene>
<dbReference type="EMBL" id="JASMQC010000005">
    <property type="protein sequence ID" value="KAK1945129.1"/>
    <property type="molecule type" value="Genomic_DNA"/>
</dbReference>
<dbReference type="PANTHER" id="PTHR13464:SF0">
    <property type="entry name" value="SAP30-BINDING PROTEIN"/>
    <property type="match status" value="1"/>
</dbReference>
<dbReference type="Pfam" id="PF07818">
    <property type="entry name" value="HCNGP"/>
    <property type="match status" value="1"/>
</dbReference>
<accession>A0AAD9LSI1</accession>
<keyword evidence="3" id="KW-1185">Reference proteome</keyword>
<dbReference type="Proteomes" id="UP001259832">
    <property type="component" value="Unassembled WGS sequence"/>
</dbReference>
<comment type="caution">
    <text evidence="2">The sequence shown here is derived from an EMBL/GenBank/DDBJ whole genome shotgun (WGS) entry which is preliminary data.</text>
</comment>
<dbReference type="GO" id="GO:0005634">
    <property type="term" value="C:nucleus"/>
    <property type="evidence" value="ECO:0007669"/>
    <property type="project" value="TreeGrafter"/>
</dbReference>
<dbReference type="GO" id="GO:0006355">
    <property type="term" value="P:regulation of DNA-templated transcription"/>
    <property type="evidence" value="ECO:0007669"/>
    <property type="project" value="InterPro"/>
</dbReference>
<feature type="region of interest" description="Disordered" evidence="1">
    <location>
        <begin position="179"/>
        <end position="208"/>
    </location>
</feature>